<dbReference type="GO" id="GO:0016791">
    <property type="term" value="F:phosphatase activity"/>
    <property type="evidence" value="ECO:0007669"/>
    <property type="project" value="TreeGrafter"/>
</dbReference>
<proteinExistence type="predicted"/>
<evidence type="ECO:0000256" key="2">
    <source>
        <dbReference type="SAM" id="Phobius"/>
    </source>
</evidence>
<evidence type="ECO:0000313" key="4">
    <source>
        <dbReference type="EMBL" id="AXC12042.1"/>
    </source>
</evidence>
<keyword evidence="2" id="KW-0472">Membrane</keyword>
<feature type="transmembrane region" description="Helical" evidence="2">
    <location>
        <begin position="201"/>
        <end position="222"/>
    </location>
</feature>
<dbReference type="Pfam" id="PF07228">
    <property type="entry name" value="SpoIIE"/>
    <property type="match status" value="1"/>
</dbReference>
<evidence type="ECO:0000256" key="1">
    <source>
        <dbReference type="ARBA" id="ARBA00022801"/>
    </source>
</evidence>
<evidence type="ECO:0000259" key="3">
    <source>
        <dbReference type="SMART" id="SM00331"/>
    </source>
</evidence>
<keyword evidence="5" id="KW-1185">Reference proteome</keyword>
<feature type="domain" description="PPM-type phosphatase" evidence="3">
    <location>
        <begin position="257"/>
        <end position="469"/>
    </location>
</feature>
<keyword evidence="1" id="KW-0378">Hydrolase</keyword>
<feature type="transmembrane region" description="Helical" evidence="2">
    <location>
        <begin position="122"/>
        <end position="144"/>
    </location>
</feature>
<protein>
    <submittedName>
        <fullName evidence="4">Serine phosphatase RsbU, regulator of sigma subunit</fullName>
    </submittedName>
</protein>
<dbReference type="SUPFAM" id="SSF81606">
    <property type="entry name" value="PP2C-like"/>
    <property type="match status" value="1"/>
</dbReference>
<accession>A0A2Z5FZ12</accession>
<dbReference type="InterPro" id="IPR052016">
    <property type="entry name" value="Bact_Sigma-Reg"/>
</dbReference>
<dbReference type="Gene3D" id="3.60.40.10">
    <property type="entry name" value="PPM-type phosphatase domain"/>
    <property type="match status" value="1"/>
</dbReference>
<name>A0A2Z5FZ12_9BACT</name>
<dbReference type="InterPro" id="IPR036457">
    <property type="entry name" value="PPM-type-like_dom_sf"/>
</dbReference>
<keyword evidence="2" id="KW-0812">Transmembrane</keyword>
<dbReference type="Proteomes" id="UP000253606">
    <property type="component" value="Chromosome"/>
</dbReference>
<sequence>MFKENIIPLSAQIGSDRGADAVLRVFRADELRLFVAAASIALGFVILGFSLVRQRFDRLLSFLAWFAVVYGARLWLQSGIHHLMMPASVAANRLQMVLNFFVAIPAFLFFGETGTGGRVGRVLVNTVCISALLLMAAVLLGFSLLALDRANSLLIIAGSASLLFFAFRQSPATKDEFVFRAGLIVFVALVLWTNVSELLGHAATFEFYGFAILLCCLGYVAARRTLDRDERWSAIQQELDIARRIQMSILPAASPNSDNFCVATRYRAMTSVAGDFYEFLLAEDGGLGMLVADVSGHGVPAALIASMVKVAVQSQRHMQGDPASLLAGVNQALCGNAQNQLVTAAYVYLDARKAELRYAGAGHPPMLLLRDGEVISIEENGLVMALMPHAIYTSRVMGLQRGDRILLYTDGILEPINANEEEFGYERLVSLVKASAIYSPDEAADSILGAVSAWSASQQDDLTIMICDYKPALQSRTSAVPG</sequence>
<evidence type="ECO:0000313" key="5">
    <source>
        <dbReference type="Proteomes" id="UP000253606"/>
    </source>
</evidence>
<reference evidence="4 5" key="1">
    <citation type="journal article" date="2018" name="Front. Microbiol.">
        <title>Hydrolytic Capabilities as a Key to Environmental Success: Chitinolytic and Cellulolytic Acidobacteria From Acidic Sub-arctic Soils and Boreal Peatlands.</title>
        <authorList>
            <person name="Belova S.E."/>
            <person name="Ravin N.V."/>
            <person name="Pankratov T.A."/>
            <person name="Rakitin A.L."/>
            <person name="Ivanova A.A."/>
            <person name="Beletsky A.V."/>
            <person name="Mardanov A.V."/>
            <person name="Sinninghe Damste J.S."/>
            <person name="Dedysh S.N."/>
        </authorList>
    </citation>
    <scope>NUCLEOTIDE SEQUENCE [LARGE SCALE GENOMIC DNA]</scope>
    <source>
        <strain evidence="4 5">SBC82</strain>
    </source>
</reference>
<dbReference type="InterPro" id="IPR001932">
    <property type="entry name" value="PPM-type_phosphatase-like_dom"/>
</dbReference>
<feature type="transmembrane region" description="Helical" evidence="2">
    <location>
        <begin position="177"/>
        <end position="195"/>
    </location>
</feature>
<feature type="transmembrane region" description="Helical" evidence="2">
    <location>
        <begin position="96"/>
        <end position="115"/>
    </location>
</feature>
<feature type="transmembrane region" description="Helical" evidence="2">
    <location>
        <begin position="150"/>
        <end position="167"/>
    </location>
</feature>
<dbReference type="SMART" id="SM00331">
    <property type="entry name" value="PP2C_SIG"/>
    <property type="match status" value="1"/>
</dbReference>
<dbReference type="EMBL" id="CP030840">
    <property type="protein sequence ID" value="AXC12042.1"/>
    <property type="molecule type" value="Genomic_DNA"/>
</dbReference>
<dbReference type="KEGG" id="abas:ACPOL_2729"/>
<organism evidence="4 5">
    <name type="scientific">Acidisarcina polymorpha</name>
    <dbReference type="NCBI Taxonomy" id="2211140"/>
    <lineage>
        <taxon>Bacteria</taxon>
        <taxon>Pseudomonadati</taxon>
        <taxon>Acidobacteriota</taxon>
        <taxon>Terriglobia</taxon>
        <taxon>Terriglobales</taxon>
        <taxon>Acidobacteriaceae</taxon>
        <taxon>Acidisarcina</taxon>
    </lineage>
</organism>
<gene>
    <name evidence="4" type="ORF">ACPOL_2729</name>
</gene>
<keyword evidence="2" id="KW-1133">Transmembrane helix</keyword>
<dbReference type="PANTHER" id="PTHR43156">
    <property type="entry name" value="STAGE II SPORULATION PROTEIN E-RELATED"/>
    <property type="match status" value="1"/>
</dbReference>
<dbReference type="AlphaFoldDB" id="A0A2Z5FZ12"/>
<feature type="transmembrane region" description="Helical" evidence="2">
    <location>
        <begin position="59"/>
        <end position="76"/>
    </location>
</feature>
<feature type="transmembrane region" description="Helical" evidence="2">
    <location>
        <begin position="33"/>
        <end position="52"/>
    </location>
</feature>
<dbReference type="PANTHER" id="PTHR43156:SF2">
    <property type="entry name" value="STAGE II SPORULATION PROTEIN E"/>
    <property type="match status" value="1"/>
</dbReference>